<feature type="region of interest" description="Disordered" evidence="1">
    <location>
        <begin position="1"/>
        <end position="47"/>
    </location>
</feature>
<feature type="region of interest" description="Disordered" evidence="1">
    <location>
        <begin position="96"/>
        <end position="119"/>
    </location>
</feature>
<proteinExistence type="predicted"/>
<protein>
    <submittedName>
        <fullName evidence="2">Uncharacterized protein</fullName>
    </submittedName>
</protein>
<keyword evidence="3" id="KW-1185">Reference proteome</keyword>
<accession>A0A0M0K8A2</accession>
<dbReference type="EMBL" id="JWZX01000987">
    <property type="protein sequence ID" value="KOO35086.1"/>
    <property type="molecule type" value="Genomic_DNA"/>
</dbReference>
<name>A0A0M0K8A2_9EUKA</name>
<comment type="caution">
    <text evidence="2">The sequence shown here is derived from an EMBL/GenBank/DDBJ whole genome shotgun (WGS) entry which is preliminary data.</text>
</comment>
<feature type="non-terminal residue" evidence="2">
    <location>
        <position position="119"/>
    </location>
</feature>
<reference evidence="3" key="1">
    <citation type="journal article" date="2015" name="PLoS Genet.">
        <title>Genome Sequence and Transcriptome Analyses of Chrysochromulina tobin: Metabolic Tools for Enhanced Algal Fitness in the Prominent Order Prymnesiales (Haptophyceae).</title>
        <authorList>
            <person name="Hovde B.T."/>
            <person name="Deodato C.R."/>
            <person name="Hunsperger H.M."/>
            <person name="Ryken S.A."/>
            <person name="Yost W."/>
            <person name="Jha R.K."/>
            <person name="Patterson J."/>
            <person name="Monnat R.J. Jr."/>
            <person name="Barlow S.B."/>
            <person name="Starkenburg S.R."/>
            <person name="Cattolico R.A."/>
        </authorList>
    </citation>
    <scope>NUCLEOTIDE SEQUENCE</scope>
    <source>
        <strain evidence="3">CCMP291</strain>
    </source>
</reference>
<dbReference type="AlphaFoldDB" id="A0A0M0K8A2"/>
<dbReference type="Proteomes" id="UP000037460">
    <property type="component" value="Unassembled WGS sequence"/>
</dbReference>
<gene>
    <name evidence="2" type="ORF">Ctob_011634</name>
</gene>
<sequence length="119" mass="12137">MHPDPDSGNRGRHLRTPPTQLGGSAGAGLRRTAAPTSERGSNLCGEATMAGRGAWRLDGGARRVETMAPSSPPPVLLGRRPTSPCNAPTLPCHRARRGGVGDAGGIKPACTDAPDGARP</sequence>
<evidence type="ECO:0000313" key="2">
    <source>
        <dbReference type="EMBL" id="KOO35086.1"/>
    </source>
</evidence>
<evidence type="ECO:0000313" key="3">
    <source>
        <dbReference type="Proteomes" id="UP000037460"/>
    </source>
</evidence>
<evidence type="ECO:0000256" key="1">
    <source>
        <dbReference type="SAM" id="MobiDB-lite"/>
    </source>
</evidence>
<organism evidence="2 3">
    <name type="scientific">Chrysochromulina tobinii</name>
    <dbReference type="NCBI Taxonomy" id="1460289"/>
    <lineage>
        <taxon>Eukaryota</taxon>
        <taxon>Haptista</taxon>
        <taxon>Haptophyta</taxon>
        <taxon>Prymnesiophyceae</taxon>
        <taxon>Prymnesiales</taxon>
        <taxon>Chrysochromulinaceae</taxon>
        <taxon>Chrysochromulina</taxon>
    </lineage>
</organism>